<dbReference type="RefSeq" id="WP_077075828.1">
    <property type="nucleotide sequence ID" value="NZ_LT719092.1"/>
</dbReference>
<dbReference type="PANTHER" id="PTHR42957:SF2">
    <property type="entry name" value="HELICASE HERA CENTRAL DOMAIN-CONTAINING PROTEIN"/>
    <property type="match status" value="1"/>
</dbReference>
<gene>
    <name evidence="2" type="ORF">CPM_0151</name>
</gene>
<dbReference type="SUPFAM" id="SSF52540">
    <property type="entry name" value="P-loop containing nucleoside triphosphate hydrolases"/>
    <property type="match status" value="1"/>
</dbReference>
<dbReference type="EMBL" id="LT719092">
    <property type="protein sequence ID" value="SJK84046.1"/>
    <property type="molecule type" value="Genomic_DNA"/>
</dbReference>
<dbReference type="STRING" id="1673428.CPM_0151"/>
<keyword evidence="1" id="KW-0812">Transmembrane</keyword>
<dbReference type="PANTHER" id="PTHR42957">
    <property type="entry name" value="HELICASE MJ1565-RELATED"/>
    <property type="match status" value="1"/>
</dbReference>
<dbReference type="Proteomes" id="UP000187822">
    <property type="component" value="Chromosome I"/>
</dbReference>
<keyword evidence="3" id="KW-1185">Reference proteome</keyword>
<proteinExistence type="predicted"/>
<keyword evidence="1" id="KW-1133">Transmembrane helix</keyword>
<dbReference type="Gene3D" id="3.40.50.300">
    <property type="entry name" value="P-loop containing nucleotide triphosphate hydrolases"/>
    <property type="match status" value="1"/>
</dbReference>
<protein>
    <submittedName>
        <fullName evidence="2">Predicted DEAD/DEAH box helicase</fullName>
    </submittedName>
</protein>
<reference evidence="3" key="1">
    <citation type="submission" date="2016-06" db="EMBL/GenBank/DDBJ databases">
        <authorList>
            <person name="Toshchakov V.S."/>
        </authorList>
    </citation>
    <scope>NUCLEOTIDE SEQUENCE [LARGE SCALE GENOMIC DNA]</scope>
    <source>
        <strain>PM4 (JCM 30641</strain>
        <strain evidence="3">\VKM B-2940)</strain>
    </source>
</reference>
<dbReference type="AlphaFoldDB" id="A0A1R4A506"/>
<accession>A0A1R4A506</accession>
<dbReference type="GeneID" id="30926791"/>
<dbReference type="InterPro" id="IPR008571">
    <property type="entry name" value="HerA-like"/>
</dbReference>
<evidence type="ECO:0000313" key="3">
    <source>
        <dbReference type="Proteomes" id="UP000187822"/>
    </source>
</evidence>
<dbReference type="KEGG" id="cdiv:CPM_0151"/>
<dbReference type="GO" id="GO:0004386">
    <property type="term" value="F:helicase activity"/>
    <property type="evidence" value="ECO:0007669"/>
    <property type="project" value="UniProtKB-KW"/>
</dbReference>
<name>A0A1R4A506_9ARCH</name>
<keyword evidence="2" id="KW-0347">Helicase</keyword>
<keyword evidence="2" id="KW-0547">Nucleotide-binding</keyword>
<keyword evidence="2" id="KW-0378">Hydrolase</keyword>
<organism evidence="2 3">
    <name type="scientific">Cuniculiplasma divulgatum</name>
    <dbReference type="NCBI Taxonomy" id="1673428"/>
    <lineage>
        <taxon>Archaea</taxon>
        <taxon>Methanobacteriati</taxon>
        <taxon>Thermoplasmatota</taxon>
        <taxon>Thermoplasmata</taxon>
        <taxon>Thermoplasmatales</taxon>
        <taxon>Cuniculiplasmataceae</taxon>
        <taxon>Cuniculiplasma</taxon>
    </lineage>
</organism>
<keyword evidence="2" id="KW-0067">ATP-binding</keyword>
<feature type="transmembrane region" description="Helical" evidence="1">
    <location>
        <begin position="39"/>
        <end position="57"/>
    </location>
</feature>
<dbReference type="InterPro" id="IPR027417">
    <property type="entry name" value="P-loop_NTPase"/>
</dbReference>
<evidence type="ECO:0000256" key="1">
    <source>
        <dbReference type="SAM" id="Phobius"/>
    </source>
</evidence>
<keyword evidence="1" id="KW-0472">Membrane</keyword>
<sequence>MMEQVFFKPKKKHGRIAVVSMSSLFAILVAILLMSISLVGAVITSWIIFCIVLGILWRAQFVSPQKIQNEILAIADVKLMWHEDESGRGWQKDRETIYEGKMDINEYLERKGHNRIIAVMGASRSGKSQLVYKLIQSLSEEKKIIFMFKATDDYTRLGYPTLYIHKAVPNVFVSPEAVARAFLTAFPISTSMQGITASTVRGQVKQIAEKSKNWQDFKKILEDMLKSETENITKGALKFIQNNLPIIYRENVLNYELPDTCVVDFEGSENTEVDMQFFKFYAEFLLNQLSKEVWNKRQNTLFVIDEAHLLTKSGVSIIPEMSALIGAKGSMILASQRIADLRGQALDNCKTQFSFKQSGKENLDEVSAISDLFHQVVAQMLSTYEFTDIGQDRPDQGVVILTLRNPKPALYPMQEITINNNGKSEGSNATSEKVNEKPKIDYEKDIMEFLSQAGNIQDLGKRFAERYGGEGENYRLTLYRKTLPMLLKLEKIDVKEVNNVKFVNDKPDLKETKIYFRKDENPSGLHTYLVNGTADVIYHKGIKDFTIMPSGTGTADIESDKYTFEIETGLKNNISDIKNRIEQYKKQGKETIIVVPNQSTKKKYIEKYPHVKALTLPELWREKL</sequence>
<evidence type="ECO:0000313" key="2">
    <source>
        <dbReference type="EMBL" id="SJK84046.1"/>
    </source>
</evidence>